<keyword evidence="1" id="KW-0479">Metal-binding</keyword>
<name>A0A1G6Y5P0_9PROT</name>
<gene>
    <name evidence="3" type="ORF">SAMN04487779_1013115</name>
</gene>
<evidence type="ECO:0000313" key="3">
    <source>
        <dbReference type="EMBL" id="SDD85718.1"/>
    </source>
</evidence>
<dbReference type="GO" id="GO:0046914">
    <property type="term" value="F:transition metal ion binding"/>
    <property type="evidence" value="ECO:0007669"/>
    <property type="project" value="InterPro"/>
</dbReference>
<keyword evidence="4" id="KW-1185">Reference proteome</keyword>
<organism evidence="3 4">
    <name type="scientific">Belnapia rosea</name>
    <dbReference type="NCBI Taxonomy" id="938405"/>
    <lineage>
        <taxon>Bacteria</taxon>
        <taxon>Pseudomonadati</taxon>
        <taxon>Pseudomonadota</taxon>
        <taxon>Alphaproteobacteria</taxon>
        <taxon>Acetobacterales</taxon>
        <taxon>Roseomonadaceae</taxon>
        <taxon>Belnapia</taxon>
    </lineage>
</organism>
<evidence type="ECO:0000313" key="4">
    <source>
        <dbReference type="Proteomes" id="UP000198925"/>
    </source>
</evidence>
<reference evidence="3 4" key="1">
    <citation type="submission" date="2016-10" db="EMBL/GenBank/DDBJ databases">
        <authorList>
            <person name="de Groot N.N."/>
        </authorList>
    </citation>
    <scope>NUCLEOTIDE SEQUENCE [LARGE SCALE GENOMIC DNA]</scope>
    <source>
        <strain evidence="3 4">CPCC 100156</strain>
    </source>
</reference>
<dbReference type="GO" id="GO:0003824">
    <property type="term" value="F:catalytic activity"/>
    <property type="evidence" value="ECO:0007669"/>
    <property type="project" value="InterPro"/>
</dbReference>
<dbReference type="Gene3D" id="3.90.330.10">
    <property type="entry name" value="Nitrile hydratase alpha /Thiocyanate hydrolase gamma"/>
    <property type="match status" value="1"/>
</dbReference>
<proteinExistence type="predicted"/>
<sequence length="200" mass="21778">MSAPARPESIALLERLVAALQARGLVSEEEIAQRQASTDRASPEIGARMVARAWADPEWRRFMVANGAAAAEQMGVSMAGAPPLGILEDTPHLHHLVVCTLCSCYPRAVLGYPPHWYKSFEYRARAVREPRAVLAEWGTVLPAGMQVRVVDSTADYRWMVLPLRPAGTEGWSEEQLAALVTRDVMVGVALPRLPVAAAAE</sequence>
<protein>
    <submittedName>
        <fullName evidence="3">Nitrile hydratase</fullName>
    </submittedName>
</protein>
<dbReference type="InterPro" id="IPR004232">
    <property type="entry name" value="CN_Hdrtase_a/SCN_Hdrlase_g"/>
</dbReference>
<evidence type="ECO:0000259" key="2">
    <source>
        <dbReference type="Pfam" id="PF02979"/>
    </source>
</evidence>
<accession>A0A1G6Y5P0</accession>
<dbReference type="AlphaFoldDB" id="A0A1G6Y5P0"/>
<dbReference type="STRING" id="938405.SAMN02927895_04490"/>
<evidence type="ECO:0000256" key="1">
    <source>
        <dbReference type="ARBA" id="ARBA00022723"/>
    </source>
</evidence>
<dbReference type="SUPFAM" id="SSF56209">
    <property type="entry name" value="Nitrile hydratase alpha chain"/>
    <property type="match status" value="1"/>
</dbReference>
<dbReference type="RefSeq" id="WP_090664304.1">
    <property type="nucleotide sequence ID" value="NZ_FMZX01000013.1"/>
</dbReference>
<dbReference type="Proteomes" id="UP000198925">
    <property type="component" value="Unassembled WGS sequence"/>
</dbReference>
<dbReference type="InterPro" id="IPR036648">
    <property type="entry name" value="CN_Hdrase_a/SCN_Hdrase_g_sf"/>
</dbReference>
<dbReference type="EMBL" id="FMZX01000013">
    <property type="protein sequence ID" value="SDD85718.1"/>
    <property type="molecule type" value="Genomic_DNA"/>
</dbReference>
<feature type="domain" description="Nitrile hydratase alpha/Thiocyanate hydrolase gamma" evidence="2">
    <location>
        <begin position="13"/>
        <end position="189"/>
    </location>
</feature>
<dbReference type="Pfam" id="PF02979">
    <property type="entry name" value="NHase_alpha"/>
    <property type="match status" value="1"/>
</dbReference>